<evidence type="ECO:0000313" key="3">
    <source>
        <dbReference type="Proteomes" id="UP000270866"/>
    </source>
</evidence>
<keyword evidence="1" id="KW-0732">Signal</keyword>
<dbReference type="Proteomes" id="UP000270866">
    <property type="component" value="Unassembled WGS sequence"/>
</dbReference>
<dbReference type="EMBL" id="MRCU01000010">
    <property type="protein sequence ID" value="RKK10512.1"/>
    <property type="molecule type" value="Genomic_DNA"/>
</dbReference>
<reference evidence="2 3" key="1">
    <citation type="journal article" date="2018" name="Sci. Rep.">
        <title>Characterisation of pathogen-specific regions and novel effector candidates in Fusarium oxysporum f. sp. cepae.</title>
        <authorList>
            <person name="Armitage A.D."/>
            <person name="Taylor A."/>
            <person name="Sobczyk M.K."/>
            <person name="Baxter L."/>
            <person name="Greenfield B.P."/>
            <person name="Bates H.J."/>
            <person name="Wilson F."/>
            <person name="Jackson A.C."/>
            <person name="Ott S."/>
            <person name="Harrison R.J."/>
            <person name="Clarkson J.P."/>
        </authorList>
    </citation>
    <scope>NUCLEOTIDE SEQUENCE [LARGE SCALE GENOMIC DNA]</scope>
    <source>
        <strain evidence="2 3">FoC_Fus2</strain>
    </source>
</reference>
<evidence type="ECO:0008006" key="4">
    <source>
        <dbReference type="Google" id="ProtNLM"/>
    </source>
</evidence>
<evidence type="ECO:0000313" key="2">
    <source>
        <dbReference type="EMBL" id="RKK10512.1"/>
    </source>
</evidence>
<dbReference type="AlphaFoldDB" id="A0A3L6MZK3"/>
<feature type="signal peptide" evidence="1">
    <location>
        <begin position="1"/>
        <end position="18"/>
    </location>
</feature>
<evidence type="ECO:0000256" key="1">
    <source>
        <dbReference type="SAM" id="SignalP"/>
    </source>
</evidence>
<protein>
    <recommendedName>
        <fullName evidence="4">Secreted in xylem 7</fullName>
    </recommendedName>
</protein>
<gene>
    <name evidence="2" type="ORF">BFJ65_g14509</name>
</gene>
<comment type="caution">
    <text evidence="2">The sequence shown here is derived from an EMBL/GenBank/DDBJ whole genome shotgun (WGS) entry which is preliminary data.</text>
</comment>
<organism evidence="2 3">
    <name type="scientific">Fusarium oxysporum f. sp. cepae</name>
    <dbReference type="NCBI Taxonomy" id="396571"/>
    <lineage>
        <taxon>Eukaryota</taxon>
        <taxon>Fungi</taxon>
        <taxon>Dikarya</taxon>
        <taxon>Ascomycota</taxon>
        <taxon>Pezizomycotina</taxon>
        <taxon>Sordariomycetes</taxon>
        <taxon>Hypocreomycetidae</taxon>
        <taxon>Hypocreales</taxon>
        <taxon>Nectriaceae</taxon>
        <taxon>Fusarium</taxon>
        <taxon>Fusarium oxysporum species complex</taxon>
    </lineage>
</organism>
<sequence>MYLRVLSIFFCLYALAQCATVEPLFRRQGQCFSLVVPRPAPAQALPPRDIDITANIFGPRAPVDLPWTPGDRTPGHVWQWRAWRSRDGTRAFLETQFYGYQGAHVELRVRAPREGDRPAIEVEPNVNVNGGGAAGWGEIRCITFQYPGPLTGRSFQFIM</sequence>
<feature type="chain" id="PRO_5018029033" description="Secreted in xylem 7" evidence="1">
    <location>
        <begin position="19"/>
        <end position="159"/>
    </location>
</feature>
<name>A0A3L6MZK3_FUSOX</name>
<accession>A0A3L6MZK3</accession>
<proteinExistence type="predicted"/>